<comment type="caution">
    <text evidence="4">The sequence shown here is derived from an EMBL/GenBank/DDBJ whole genome shotgun (WGS) entry which is preliminary data.</text>
</comment>
<dbReference type="Pfam" id="PF02036">
    <property type="entry name" value="SCP2"/>
    <property type="match status" value="1"/>
</dbReference>
<dbReference type="SMART" id="SM00244">
    <property type="entry name" value="PHB"/>
    <property type="match status" value="1"/>
</dbReference>
<dbReference type="SUPFAM" id="SSF117892">
    <property type="entry name" value="Band 7/SPFH domain"/>
    <property type="match status" value="1"/>
</dbReference>
<organism evidence="4 5">
    <name type="scientific">Brachionus calyciflorus</name>
    <dbReference type="NCBI Taxonomy" id="104777"/>
    <lineage>
        <taxon>Eukaryota</taxon>
        <taxon>Metazoa</taxon>
        <taxon>Spiralia</taxon>
        <taxon>Gnathifera</taxon>
        <taxon>Rotifera</taxon>
        <taxon>Eurotatoria</taxon>
        <taxon>Monogononta</taxon>
        <taxon>Pseudotrocha</taxon>
        <taxon>Ploima</taxon>
        <taxon>Brachionidae</taxon>
        <taxon>Brachionus</taxon>
    </lineage>
</organism>
<dbReference type="InterPro" id="IPR001972">
    <property type="entry name" value="Stomatin_HflK_fam"/>
</dbReference>
<dbReference type="Pfam" id="PF01145">
    <property type="entry name" value="Band_7"/>
    <property type="match status" value="1"/>
</dbReference>
<evidence type="ECO:0000256" key="1">
    <source>
        <dbReference type="ARBA" id="ARBA00008164"/>
    </source>
</evidence>
<keyword evidence="5" id="KW-1185">Reference proteome</keyword>
<dbReference type="InterPro" id="IPR036527">
    <property type="entry name" value="SCP2_sterol-bd_dom_sf"/>
</dbReference>
<dbReference type="GO" id="GO:0005886">
    <property type="term" value="C:plasma membrane"/>
    <property type="evidence" value="ECO:0007669"/>
    <property type="project" value="InterPro"/>
</dbReference>
<feature type="transmembrane region" description="Helical" evidence="2">
    <location>
        <begin position="78"/>
        <end position="101"/>
    </location>
</feature>
<gene>
    <name evidence="4" type="ORF">OXX778_LOCUS2213</name>
</gene>
<sequence>MKKAKYQKVNKIEHEILIDDLNKNKSSFVNTNEKAFDFTSINDYNSIFNYKSTNSFLKYNNDLMLEQNSKDLNRSEKFLNFTILTLFYAFFLIFLPFSLFLCLKKVRQNERLVVYRLGRLVQPAYQPGYYLLFPFIDSFQRHTVVQKELCIPNLQILSHETAIIELSTVIRYQINDVIKVTNSLQDSNALLRSLSRGILISIVTKKALSKLENEKNYIAEEFKNSLNENVKKWGIEILMVELTINGITKEETPEGEDPALKTLSLVFKSLFGSSDSETGTSSSLTKGPDFLTLLQGMTPFMMPNEGQTEELNIDSINKKDQLEQSEYEPFRLLKLIQPLLTETLIKEINVVYEFHIKIINKSKDEKIEIFHLDMKNNVKNRVGLGQSLFSKSDCIIKMSDEDLKDLLNDKLKPFTAYLSGRIEIDGDLQDVFKLKKLIKLVPTIANKKNLI</sequence>
<dbReference type="PRINTS" id="PR00721">
    <property type="entry name" value="STOMATIN"/>
</dbReference>
<evidence type="ECO:0000313" key="5">
    <source>
        <dbReference type="Proteomes" id="UP000663879"/>
    </source>
</evidence>
<accession>A0A813MBR7</accession>
<proteinExistence type="inferred from homology"/>
<evidence type="ECO:0000259" key="3">
    <source>
        <dbReference type="SMART" id="SM00244"/>
    </source>
</evidence>
<dbReference type="InterPro" id="IPR001107">
    <property type="entry name" value="Band_7"/>
</dbReference>
<feature type="domain" description="Band 7" evidence="3">
    <location>
        <begin position="101"/>
        <end position="267"/>
    </location>
</feature>
<dbReference type="AlphaFoldDB" id="A0A813MBR7"/>
<evidence type="ECO:0000313" key="4">
    <source>
        <dbReference type="EMBL" id="CAF0721745.1"/>
    </source>
</evidence>
<dbReference type="EMBL" id="CAJNOC010000166">
    <property type="protein sequence ID" value="CAF0721745.1"/>
    <property type="molecule type" value="Genomic_DNA"/>
</dbReference>
<protein>
    <recommendedName>
        <fullName evidence="3">Band 7 domain-containing protein</fullName>
    </recommendedName>
</protein>
<name>A0A813MBR7_9BILA</name>
<dbReference type="Proteomes" id="UP000663879">
    <property type="component" value="Unassembled WGS sequence"/>
</dbReference>
<dbReference type="InterPro" id="IPR043202">
    <property type="entry name" value="Band-7_stomatin-like"/>
</dbReference>
<comment type="similarity">
    <text evidence="1">Belongs to the band 7/mec-2 family.</text>
</comment>
<dbReference type="PANTHER" id="PTHR10264">
    <property type="entry name" value="BAND 7 PROTEIN-RELATED"/>
    <property type="match status" value="1"/>
</dbReference>
<dbReference type="Gene3D" id="3.30.479.30">
    <property type="entry name" value="Band 7 domain"/>
    <property type="match status" value="1"/>
</dbReference>
<dbReference type="Gene3D" id="3.30.1050.10">
    <property type="entry name" value="SCP2 sterol-binding domain"/>
    <property type="match status" value="1"/>
</dbReference>
<dbReference type="InterPro" id="IPR036013">
    <property type="entry name" value="Band_7/SPFH_dom_sf"/>
</dbReference>
<dbReference type="PANTHER" id="PTHR10264:SF130">
    <property type="entry name" value="STOMATIN-LIKE PROTEIN 1"/>
    <property type="match status" value="1"/>
</dbReference>
<evidence type="ECO:0000256" key="2">
    <source>
        <dbReference type="SAM" id="Phobius"/>
    </source>
</evidence>
<dbReference type="SUPFAM" id="SSF55718">
    <property type="entry name" value="SCP-like"/>
    <property type="match status" value="1"/>
</dbReference>
<dbReference type="OrthoDB" id="3592703at2759"/>
<reference evidence="4" key="1">
    <citation type="submission" date="2021-02" db="EMBL/GenBank/DDBJ databases">
        <authorList>
            <person name="Nowell W R."/>
        </authorList>
    </citation>
    <scope>NUCLEOTIDE SEQUENCE</scope>
    <source>
        <strain evidence="4">Ploen Becks lab</strain>
    </source>
</reference>
<keyword evidence="2" id="KW-1133">Transmembrane helix</keyword>
<dbReference type="InterPro" id="IPR003033">
    <property type="entry name" value="SCP2_sterol-bd_dom"/>
</dbReference>
<keyword evidence="2" id="KW-0812">Transmembrane</keyword>
<keyword evidence="2" id="KW-0472">Membrane</keyword>